<name>A0A7X4W2Q5_9GAMM</name>
<proteinExistence type="inferred from homology"/>
<dbReference type="Proteomes" id="UP000487929">
    <property type="component" value="Unassembled WGS sequence"/>
</dbReference>
<keyword evidence="3" id="KW-0645">Protease</keyword>
<evidence type="ECO:0000259" key="7">
    <source>
        <dbReference type="Pfam" id="PF02016"/>
    </source>
</evidence>
<comment type="similarity">
    <text evidence="1">Belongs to the peptidase S66 family.</text>
</comment>
<dbReference type="GO" id="GO:0004180">
    <property type="term" value="F:carboxypeptidase activity"/>
    <property type="evidence" value="ECO:0007669"/>
    <property type="project" value="UniProtKB-KW"/>
</dbReference>
<evidence type="ECO:0000256" key="3">
    <source>
        <dbReference type="ARBA" id="ARBA00022670"/>
    </source>
</evidence>
<dbReference type="SUPFAM" id="SSF141986">
    <property type="entry name" value="LD-carboxypeptidase A C-terminal domain-like"/>
    <property type="match status" value="1"/>
</dbReference>
<dbReference type="Pfam" id="PF17676">
    <property type="entry name" value="Peptidase_S66C"/>
    <property type="match status" value="1"/>
</dbReference>
<dbReference type="GO" id="GO:0006508">
    <property type="term" value="P:proteolysis"/>
    <property type="evidence" value="ECO:0007669"/>
    <property type="project" value="UniProtKB-KW"/>
</dbReference>
<dbReference type="RefSeq" id="WP_161430287.1">
    <property type="nucleotide sequence ID" value="NZ_WUTT01000001.1"/>
</dbReference>
<gene>
    <name evidence="9" type="ORF">GRB96_02450</name>
</gene>
<evidence type="ECO:0000313" key="10">
    <source>
        <dbReference type="Proteomes" id="UP000487929"/>
    </source>
</evidence>
<keyword evidence="2 9" id="KW-0121">Carboxypeptidase</keyword>
<dbReference type="InterPro" id="IPR040449">
    <property type="entry name" value="Peptidase_S66_N"/>
</dbReference>
<evidence type="ECO:0000256" key="6">
    <source>
        <dbReference type="PIRSR" id="PIRSR028757-1"/>
    </source>
</evidence>
<dbReference type="GO" id="GO:0008236">
    <property type="term" value="F:serine-type peptidase activity"/>
    <property type="evidence" value="ECO:0007669"/>
    <property type="project" value="UniProtKB-KW"/>
</dbReference>
<organism evidence="9 10">
    <name type="scientific">Halomonas alimentaria</name>
    <dbReference type="NCBI Taxonomy" id="147248"/>
    <lineage>
        <taxon>Bacteria</taxon>
        <taxon>Pseudomonadati</taxon>
        <taxon>Pseudomonadota</taxon>
        <taxon>Gammaproteobacteria</taxon>
        <taxon>Oceanospirillales</taxon>
        <taxon>Halomonadaceae</taxon>
        <taxon>Halomonas</taxon>
    </lineage>
</organism>
<dbReference type="Gene3D" id="3.40.50.10740">
    <property type="entry name" value="Class I glutamine amidotransferase-like"/>
    <property type="match status" value="1"/>
</dbReference>
<reference evidence="9 10" key="1">
    <citation type="submission" date="2019-12" db="EMBL/GenBank/DDBJ databases">
        <title>Draft genome sequencing of Halomonas alimentaria DSM 15356.</title>
        <authorList>
            <person name="Pandiyan K."/>
            <person name="Kushwaha P."/>
            <person name="Gowdham M."/>
            <person name="Chakdar H."/>
            <person name="Singh A."/>
            <person name="Kumar M."/>
            <person name="Saxena A.K."/>
        </authorList>
    </citation>
    <scope>NUCLEOTIDE SEQUENCE [LARGE SCALE GENOMIC DNA]</scope>
    <source>
        <strain evidence="9 10">DSM 15356</strain>
    </source>
</reference>
<keyword evidence="10" id="KW-1185">Reference proteome</keyword>
<feature type="domain" description="LD-carboxypeptidase C-terminal" evidence="8">
    <location>
        <begin position="182"/>
        <end position="292"/>
    </location>
</feature>
<dbReference type="SUPFAM" id="SSF52317">
    <property type="entry name" value="Class I glutamine amidotransferase-like"/>
    <property type="match status" value="1"/>
</dbReference>
<feature type="active site" description="Nucleophile" evidence="6">
    <location>
        <position position="101"/>
    </location>
</feature>
<dbReference type="Pfam" id="PF02016">
    <property type="entry name" value="Peptidase_S66"/>
    <property type="match status" value="1"/>
</dbReference>
<dbReference type="OrthoDB" id="9807329at2"/>
<comment type="caution">
    <text evidence="9">The sequence shown here is derived from an EMBL/GenBank/DDBJ whole genome shotgun (WGS) entry which is preliminary data.</text>
</comment>
<dbReference type="PIRSF" id="PIRSF028757">
    <property type="entry name" value="LD-carboxypeptidase"/>
    <property type="match status" value="1"/>
</dbReference>
<dbReference type="CDD" id="cd07025">
    <property type="entry name" value="Peptidase_S66"/>
    <property type="match status" value="1"/>
</dbReference>
<evidence type="ECO:0000259" key="8">
    <source>
        <dbReference type="Pfam" id="PF17676"/>
    </source>
</evidence>
<evidence type="ECO:0000256" key="1">
    <source>
        <dbReference type="ARBA" id="ARBA00010233"/>
    </source>
</evidence>
<feature type="domain" description="LD-carboxypeptidase N-terminal" evidence="7">
    <location>
        <begin position="5"/>
        <end position="120"/>
    </location>
</feature>
<dbReference type="AlphaFoldDB" id="A0A7X4W2Q5"/>
<dbReference type="Gene3D" id="3.50.30.60">
    <property type="entry name" value="LD-carboxypeptidase A C-terminal domain-like"/>
    <property type="match status" value="1"/>
</dbReference>
<sequence>MSLAISLIAPSSITDDAAVARGIRGLESLGVKVHCPEPLQQPCRYLAGSREWRLAQLHAAYDDPETQAVWAIRGGYGAAQLLDGIDWARLAANPKPLVGYSDVTVLLDHWHRHDLPAIHGPVVKAAGGLLDAHDESEEYGVLRRQLRETLALIDGPATLDYPTIYPTTYPIAAWGEAPDTLTGPLVGGNLTTLASLVGTPVAFRAPQGALVILEDVGEPWYRLERALWQLVQGGALDQAAAVCLGTFEGCPPWGNERLEAILAETLAPLGLPLYHGLPVGHGLHNRPWRYGAIGHIGQGRLAVEA</sequence>
<evidence type="ECO:0000256" key="2">
    <source>
        <dbReference type="ARBA" id="ARBA00022645"/>
    </source>
</evidence>
<dbReference type="InterPro" id="IPR027461">
    <property type="entry name" value="Carboxypeptidase_A_C_sf"/>
</dbReference>
<keyword evidence="4" id="KW-0378">Hydrolase</keyword>
<dbReference type="PANTHER" id="PTHR30237">
    <property type="entry name" value="MURAMOYLTETRAPEPTIDE CARBOXYPEPTIDASE"/>
    <property type="match status" value="1"/>
</dbReference>
<feature type="active site" description="Charge relay system" evidence="6">
    <location>
        <position position="214"/>
    </location>
</feature>
<dbReference type="InterPro" id="IPR003507">
    <property type="entry name" value="S66_fam"/>
</dbReference>
<dbReference type="InterPro" id="IPR040921">
    <property type="entry name" value="Peptidase_S66C"/>
</dbReference>
<protein>
    <submittedName>
        <fullName evidence="9">LD-carboxypeptidase</fullName>
    </submittedName>
</protein>
<accession>A0A7X4W2Q5</accession>
<dbReference type="InterPro" id="IPR027478">
    <property type="entry name" value="LdcA_N"/>
</dbReference>
<dbReference type="InterPro" id="IPR029062">
    <property type="entry name" value="Class_I_gatase-like"/>
</dbReference>
<evidence type="ECO:0000256" key="4">
    <source>
        <dbReference type="ARBA" id="ARBA00022801"/>
    </source>
</evidence>
<keyword evidence="5" id="KW-0720">Serine protease</keyword>
<evidence type="ECO:0000313" key="9">
    <source>
        <dbReference type="EMBL" id="NAW33283.1"/>
    </source>
</evidence>
<dbReference type="EMBL" id="WUTT01000001">
    <property type="protein sequence ID" value="NAW33283.1"/>
    <property type="molecule type" value="Genomic_DNA"/>
</dbReference>
<evidence type="ECO:0000256" key="5">
    <source>
        <dbReference type="ARBA" id="ARBA00022825"/>
    </source>
</evidence>
<dbReference type="PANTHER" id="PTHR30237:SF2">
    <property type="entry name" value="MUREIN TETRAPEPTIDE CARBOXYPEPTIDASE"/>
    <property type="match status" value="1"/>
</dbReference>
<feature type="active site" description="Charge relay system" evidence="6">
    <location>
        <position position="281"/>
    </location>
</feature>